<dbReference type="PANTHER" id="PTHR12818:SF0">
    <property type="entry name" value="TRNA (ADENINE(37)-N6)-METHYLTRANSFERASE"/>
    <property type="match status" value="1"/>
</dbReference>
<name>H1L0P0_9EURY</name>
<accession>H1L0P0</accession>
<dbReference type="RefSeq" id="WP_007045040.1">
    <property type="nucleotide sequence ID" value="NZ_AGJL01000049.1"/>
</dbReference>
<dbReference type="InterPro" id="IPR040372">
    <property type="entry name" value="YaeB-like"/>
</dbReference>
<evidence type="ECO:0000256" key="2">
    <source>
        <dbReference type="ARBA" id="ARBA00033753"/>
    </source>
</evidence>
<dbReference type="PANTHER" id="PTHR12818">
    <property type="entry name" value="TRNA (ADENINE(37)-N6)-METHYLTRANSFERASE"/>
    <property type="match status" value="1"/>
</dbReference>
<dbReference type="Gene3D" id="2.40.30.70">
    <property type="entry name" value="YaeB-like"/>
    <property type="match status" value="1"/>
</dbReference>
<dbReference type="InterPro" id="IPR036414">
    <property type="entry name" value="YaeB_N_sf"/>
</dbReference>
<keyword evidence="1" id="KW-0949">S-adenosyl-L-methionine</keyword>
<comment type="similarity">
    <text evidence="2">Belongs to the tRNA methyltransferase O family.</text>
</comment>
<dbReference type="CDD" id="cd09281">
    <property type="entry name" value="UPF0066"/>
    <property type="match status" value="1"/>
</dbReference>
<feature type="domain" description="TsaA-like" evidence="3">
    <location>
        <begin position="5"/>
        <end position="126"/>
    </location>
</feature>
<reference evidence="4 5" key="1">
    <citation type="submission" date="2011-09" db="EMBL/GenBank/DDBJ databases">
        <title>The draft genome of Methanotorris formicicus Mc-S-70.</title>
        <authorList>
            <consortium name="US DOE Joint Genome Institute (JGI-PGF)"/>
            <person name="Lucas S."/>
            <person name="Han J."/>
            <person name="Lapidus A."/>
            <person name="Cheng J.-F."/>
            <person name="Goodwin L."/>
            <person name="Pitluck S."/>
            <person name="Peters L."/>
            <person name="Land M.L."/>
            <person name="Hauser L."/>
            <person name="Sieprawska-Lupa M."/>
            <person name="Takai K."/>
            <person name="Miyazaki J."/>
            <person name="Whitman W."/>
            <person name="Woyke T.J."/>
        </authorList>
    </citation>
    <scope>NUCLEOTIDE SEQUENCE [LARGE SCALE GENOMIC DNA]</scope>
    <source>
        <strain evidence="4 5">Mc-S-70</strain>
    </source>
</reference>
<dbReference type="NCBIfam" id="TIGR00104">
    <property type="entry name" value="tRNA_TsaA"/>
    <property type="match status" value="1"/>
</dbReference>
<gene>
    <name evidence="4" type="ORF">MetfoDRAFT_1614</name>
</gene>
<evidence type="ECO:0000313" key="5">
    <source>
        <dbReference type="Proteomes" id="UP000003706"/>
    </source>
</evidence>
<keyword evidence="5" id="KW-1185">Reference proteome</keyword>
<dbReference type="PROSITE" id="PS51668">
    <property type="entry name" value="TSAA_2"/>
    <property type="match status" value="1"/>
</dbReference>
<dbReference type="Proteomes" id="UP000003706">
    <property type="component" value="Unassembled WGS sequence"/>
</dbReference>
<organism evidence="4 5">
    <name type="scientific">Methanotorris formicicus Mc-S-70</name>
    <dbReference type="NCBI Taxonomy" id="647171"/>
    <lineage>
        <taxon>Archaea</taxon>
        <taxon>Methanobacteriati</taxon>
        <taxon>Methanobacteriota</taxon>
        <taxon>Methanomada group</taxon>
        <taxon>Methanococci</taxon>
        <taxon>Methanococcales</taxon>
        <taxon>Methanocaldococcaceae</taxon>
        <taxon>Methanotorris</taxon>
    </lineage>
</organism>
<dbReference type="STRING" id="647171.MetfoDRAFT_1614"/>
<sequence length="159" mass="18592">MGTTVYSIGIIKNIDNNTSKIILDEKLKEGLEHLEKYSHIVVIYYLNKVLEEDRRVIKIKPHHDDIPVLGVFATRFPARPNPIGLYVVKILKIDGNEITISKIDAMDGTPVIDIKPYIPKFDMPNEEIKLPDWVEKHLKEKHEHKHSYKKLRKMIVERF</sequence>
<evidence type="ECO:0000259" key="3">
    <source>
        <dbReference type="PROSITE" id="PS51668"/>
    </source>
</evidence>
<dbReference type="EMBL" id="AGJL01000049">
    <property type="protein sequence ID" value="EHP84584.1"/>
    <property type="molecule type" value="Genomic_DNA"/>
</dbReference>
<dbReference type="Pfam" id="PF01980">
    <property type="entry name" value="TrmO_N"/>
    <property type="match status" value="1"/>
</dbReference>
<dbReference type="InterPro" id="IPR023370">
    <property type="entry name" value="TrmO-like_N"/>
</dbReference>
<evidence type="ECO:0000313" key="4">
    <source>
        <dbReference type="EMBL" id="EHP84584.1"/>
    </source>
</evidence>
<evidence type="ECO:0000256" key="1">
    <source>
        <dbReference type="ARBA" id="ARBA00022691"/>
    </source>
</evidence>
<dbReference type="SUPFAM" id="SSF118196">
    <property type="entry name" value="YaeB-like"/>
    <property type="match status" value="1"/>
</dbReference>
<dbReference type="PATRIC" id="fig|647171.4.peg.1570"/>
<protein>
    <submittedName>
        <fullName evidence="4">Uncharacterized protein family UPF0066</fullName>
    </submittedName>
</protein>
<proteinExistence type="inferred from homology"/>
<dbReference type="AlphaFoldDB" id="H1L0P0"/>
<dbReference type="InterPro" id="IPR036413">
    <property type="entry name" value="YaeB-like_sf"/>
</dbReference>
<comment type="caution">
    <text evidence="4">The sequence shown here is derived from an EMBL/GenBank/DDBJ whole genome shotgun (WGS) entry which is preliminary data.</text>
</comment>